<dbReference type="Proteomes" id="UP001175001">
    <property type="component" value="Unassembled WGS sequence"/>
</dbReference>
<gene>
    <name evidence="2" type="ORF">DIS24_g12028</name>
</gene>
<feature type="region of interest" description="Disordered" evidence="1">
    <location>
        <begin position="280"/>
        <end position="328"/>
    </location>
</feature>
<name>A0AA39WAU6_9PEZI</name>
<accession>A0AA39WAU6</accession>
<proteinExistence type="predicted"/>
<sequence length="557" mass="61001">MASSNRDLQVTGDKLKTVLREQVVVGWLDKTTGRRRYLGRLGGADNTKANLTLHVRQDEAIERRLLINIHAPIKLHASTSERPRDMYLVIPTEQLSLTVHLVSDEVRPYICENHLKVRCDLGALAFVVMPVQRRKLQKPVTGVPAEILSCLQTLSETGDLDLYLRADDSVRCCLVDISSKLKNATTPAIDYSSIYPDGLRAAANCWSEYPRDEAHSSLWNPLVEDAPPRYDDAVASPLSGGDKVAFVRSTLSNGVERPPKRTAHEAFSGYMEAPLDSELTPTEVFPTQPDVHAAGNSHSGNDAAKDLHRSSAESLQERLRAAAAAPSPSDADTMFVCNSFPPPSPPFYPLPASVAGTTVSSVAATTVSVASGALSDTHPPAETVYSSPAPRSTTSALATTRELYLCNDLTELIFRTSKVLPKVHDDYLPQLLHLGFCAQECDARAFNAGRDALVRAVIQQCAAAPTSFAWTDNLEAHVEHVRRWMNKNLHRDADLRVLEDLVKLQAAALRTKAAPDELAQAVARETFDEERASCLANAFCIFGRKTWGQSSLVQDRF</sequence>
<dbReference type="AlphaFoldDB" id="A0AA39WAU6"/>
<keyword evidence="3" id="KW-1185">Reference proteome</keyword>
<evidence type="ECO:0000313" key="3">
    <source>
        <dbReference type="Proteomes" id="UP001175001"/>
    </source>
</evidence>
<evidence type="ECO:0000313" key="2">
    <source>
        <dbReference type="EMBL" id="KAK0612687.1"/>
    </source>
</evidence>
<feature type="compositionally biased region" description="Basic and acidic residues" evidence="1">
    <location>
        <begin position="303"/>
        <end position="320"/>
    </location>
</feature>
<comment type="caution">
    <text evidence="2">The sequence shown here is derived from an EMBL/GenBank/DDBJ whole genome shotgun (WGS) entry which is preliminary data.</text>
</comment>
<reference evidence="2" key="1">
    <citation type="submission" date="2023-06" db="EMBL/GenBank/DDBJ databases">
        <title>Multi-omics analyses reveal the molecular pathogenesis toolkit of Lasiodiplodia hormozganensis, a cross-kingdom pathogen.</title>
        <authorList>
            <person name="Felix C."/>
            <person name="Meneses R."/>
            <person name="Goncalves M.F.M."/>
            <person name="Tilleman L."/>
            <person name="Duarte A.S."/>
            <person name="Jorrin-Novo J.V."/>
            <person name="Van De Peer Y."/>
            <person name="Deforce D."/>
            <person name="Van Nieuwerburgh F."/>
            <person name="Esteves A.C."/>
            <person name="Alves A."/>
        </authorList>
    </citation>
    <scope>NUCLEOTIDE SEQUENCE</scope>
    <source>
        <strain evidence="2">CBS 339.90</strain>
    </source>
</reference>
<evidence type="ECO:0000256" key="1">
    <source>
        <dbReference type="SAM" id="MobiDB-lite"/>
    </source>
</evidence>
<dbReference type="EMBL" id="JAUJDW010000215">
    <property type="protein sequence ID" value="KAK0612687.1"/>
    <property type="molecule type" value="Genomic_DNA"/>
</dbReference>
<protein>
    <submittedName>
        <fullName evidence="2">Uncharacterized protein</fullName>
    </submittedName>
</protein>
<organism evidence="2 3">
    <name type="scientific">Lasiodiplodia hormozganensis</name>
    <dbReference type="NCBI Taxonomy" id="869390"/>
    <lineage>
        <taxon>Eukaryota</taxon>
        <taxon>Fungi</taxon>
        <taxon>Dikarya</taxon>
        <taxon>Ascomycota</taxon>
        <taxon>Pezizomycotina</taxon>
        <taxon>Dothideomycetes</taxon>
        <taxon>Dothideomycetes incertae sedis</taxon>
        <taxon>Botryosphaeriales</taxon>
        <taxon>Botryosphaeriaceae</taxon>
        <taxon>Lasiodiplodia</taxon>
    </lineage>
</organism>